<dbReference type="PATRIC" id="fig|1423802.4.peg.909"/>
<comment type="caution">
    <text evidence="2">The sequence shown here is derived from an EMBL/GenBank/DDBJ whole genome shotgun (WGS) entry which is preliminary data.</text>
</comment>
<evidence type="ECO:0008006" key="4">
    <source>
        <dbReference type="Google" id="ProtNLM"/>
    </source>
</evidence>
<feature type="transmembrane region" description="Helical" evidence="1">
    <location>
        <begin position="152"/>
        <end position="172"/>
    </location>
</feature>
<name>A0A0R2CNE1_9LACO</name>
<accession>A0A0R2CNE1</accession>
<dbReference type="InterPro" id="IPR052712">
    <property type="entry name" value="Acid_resist_chaperone_HdeD"/>
</dbReference>
<evidence type="ECO:0000313" key="2">
    <source>
        <dbReference type="EMBL" id="KRM93231.1"/>
    </source>
</evidence>
<dbReference type="AlphaFoldDB" id="A0A0R2CNE1"/>
<dbReference type="PANTHER" id="PTHR34989:SF1">
    <property type="entry name" value="PROTEIN HDED"/>
    <property type="match status" value="1"/>
</dbReference>
<gene>
    <name evidence="2" type="ORF">FC56_GL000896</name>
</gene>
<dbReference type="Pfam" id="PF03729">
    <property type="entry name" value="DUF308"/>
    <property type="match status" value="2"/>
</dbReference>
<feature type="transmembrane region" description="Helical" evidence="1">
    <location>
        <begin position="126"/>
        <end position="146"/>
    </location>
</feature>
<evidence type="ECO:0000256" key="1">
    <source>
        <dbReference type="SAM" id="Phobius"/>
    </source>
</evidence>
<dbReference type="GO" id="GO:0005886">
    <property type="term" value="C:plasma membrane"/>
    <property type="evidence" value="ECO:0007669"/>
    <property type="project" value="TreeGrafter"/>
</dbReference>
<dbReference type="EMBL" id="AYZR01000009">
    <property type="protein sequence ID" value="KRM93231.1"/>
    <property type="molecule type" value="Genomic_DNA"/>
</dbReference>
<feature type="transmembrane region" description="Helical" evidence="1">
    <location>
        <begin position="94"/>
        <end position="119"/>
    </location>
</feature>
<dbReference type="InterPro" id="IPR005325">
    <property type="entry name" value="DUF308_memb"/>
</dbReference>
<dbReference type="STRING" id="1423802.FC56_GL000896"/>
<protein>
    <recommendedName>
        <fullName evidence="4">Integral membrane protein</fullName>
    </recommendedName>
</protein>
<reference evidence="2 3" key="1">
    <citation type="journal article" date="2015" name="Genome Announc.">
        <title>Expanding the biotechnology potential of lactobacilli through comparative genomics of 213 strains and associated genera.</title>
        <authorList>
            <person name="Sun Z."/>
            <person name="Harris H.M."/>
            <person name="McCann A."/>
            <person name="Guo C."/>
            <person name="Argimon S."/>
            <person name="Zhang W."/>
            <person name="Yang X."/>
            <person name="Jeffery I.B."/>
            <person name="Cooney J.C."/>
            <person name="Kagawa T.F."/>
            <person name="Liu W."/>
            <person name="Song Y."/>
            <person name="Salvetti E."/>
            <person name="Wrobel A."/>
            <person name="Rasinkangas P."/>
            <person name="Parkhill J."/>
            <person name="Rea M.C."/>
            <person name="O'Sullivan O."/>
            <person name="Ritari J."/>
            <person name="Douillard F.P."/>
            <person name="Paul Ross R."/>
            <person name="Yang R."/>
            <person name="Briner A.E."/>
            <person name="Felis G.E."/>
            <person name="de Vos W.M."/>
            <person name="Barrangou R."/>
            <person name="Klaenhammer T.R."/>
            <person name="Caufield P.W."/>
            <person name="Cui Y."/>
            <person name="Zhang H."/>
            <person name="O'Toole P.W."/>
        </authorList>
    </citation>
    <scope>NUCLEOTIDE SEQUENCE [LARGE SCALE GENOMIC DNA]</scope>
    <source>
        <strain evidence="2 3">DSM 24302</strain>
    </source>
</reference>
<dbReference type="Proteomes" id="UP000051256">
    <property type="component" value="Unassembled WGS sequence"/>
</dbReference>
<dbReference type="PANTHER" id="PTHR34989">
    <property type="entry name" value="PROTEIN HDED"/>
    <property type="match status" value="1"/>
</dbReference>
<keyword evidence="3" id="KW-1185">Reference proteome</keyword>
<evidence type="ECO:0000313" key="3">
    <source>
        <dbReference type="Proteomes" id="UP000051256"/>
    </source>
</evidence>
<proteinExistence type="predicted"/>
<keyword evidence="1" id="KW-1133">Transmembrane helix</keyword>
<keyword evidence="1" id="KW-0472">Membrane</keyword>
<feature type="transmembrane region" description="Helical" evidence="1">
    <location>
        <begin position="12"/>
        <end position="33"/>
    </location>
</feature>
<sequence>MIGGINMQERMNGFDPFELVIGILSVIVSIISLRNPLSTFGSVVIIAGIVSIIVGLYKLFSVRPYAESKGWLTFNAILDIIIGGLMLFNNVFGFLFVAIAFAIMFLTDSFTTLWAASFIKDDNRGLYIWDIIISILGIILGIFLLLSPALSMISLSFMIAVLFMTFGIEMIVHSF</sequence>
<organism evidence="2 3">
    <name type="scientific">Lentilactobacillus senioris DSM 24302 = JCM 17472</name>
    <dbReference type="NCBI Taxonomy" id="1423802"/>
    <lineage>
        <taxon>Bacteria</taxon>
        <taxon>Bacillati</taxon>
        <taxon>Bacillota</taxon>
        <taxon>Bacilli</taxon>
        <taxon>Lactobacillales</taxon>
        <taxon>Lactobacillaceae</taxon>
        <taxon>Lentilactobacillus</taxon>
    </lineage>
</organism>
<keyword evidence="1" id="KW-0812">Transmembrane</keyword>
<feature type="transmembrane region" description="Helical" evidence="1">
    <location>
        <begin position="39"/>
        <end position="59"/>
    </location>
</feature>